<comment type="caution">
    <text evidence="3">The sequence shown here is derived from an EMBL/GenBank/DDBJ whole genome shotgun (WGS) entry which is preliminary data.</text>
</comment>
<dbReference type="Proteomes" id="UP000318571">
    <property type="component" value="Chromosome 7"/>
</dbReference>
<feature type="domain" description="SET" evidence="2">
    <location>
        <begin position="634"/>
        <end position="775"/>
    </location>
</feature>
<accession>A0A553P374</accession>
<dbReference type="Pfam" id="PF22648">
    <property type="entry name" value="SET7_N"/>
    <property type="match status" value="1"/>
</dbReference>
<dbReference type="STRING" id="6832.A0A553P374"/>
<dbReference type="Gene3D" id="2.170.270.10">
    <property type="entry name" value="SET domain"/>
    <property type="match status" value="1"/>
</dbReference>
<evidence type="ECO:0000313" key="3">
    <source>
        <dbReference type="EMBL" id="TRY72129.1"/>
    </source>
</evidence>
<dbReference type="InterPro" id="IPR054533">
    <property type="entry name" value="SETD7_N"/>
</dbReference>
<evidence type="ECO:0000259" key="2">
    <source>
        <dbReference type="PROSITE" id="PS50280"/>
    </source>
</evidence>
<dbReference type="Pfam" id="PF00856">
    <property type="entry name" value="SET"/>
    <property type="match status" value="1"/>
</dbReference>
<dbReference type="GO" id="GO:0008276">
    <property type="term" value="F:protein methyltransferase activity"/>
    <property type="evidence" value="ECO:0007669"/>
    <property type="project" value="UniProtKB-ARBA"/>
</dbReference>
<dbReference type="InterPro" id="IPR001214">
    <property type="entry name" value="SET_dom"/>
</dbReference>
<sequence>MVPPFNIPRIDIGSPDEVDIPRPINQVPVNPNLPESLALLSETVVGLARSEERLFYLVLVSQIARALPLCSFDGQLCEDLPKNLNEGALKKIINWYEEQSVQKPLKCSGEPLESLPFNTSLSTPVLISRKCKEYEEPMLHSFRGKIEDFKYEGSGKFKKNYTLDDSYVHDICFSRHAVLNTLAHNMTGTFKDGLPQGLFKMDGEDDSTIIGSFRKGHLHSRFRRWDGSKTLQKLGYFLNQMVRGMCWERHGDTLVYSLCENTKKLKWRDEFRYALAIVNMSLIIVGENHQDLGFISNARPVKVDQVELNDCILTLKWTKIPGEPFNYHVNKNQLDYQRSYTDFCTPSTEFNEGGEAVRSSLRSWIGLFQDYVVGDNLWRFGPSSAPLNPNAPKLVSDLQHEAGTNYTAKFQGKETRLSLVKGAVQENHQPVGMLRFHVLDTFVDPIFSNASWVEVGFSIYDGIIGNIGLVILKDSRYMTMRLKDGVIHGPVNLIGRKGIFPYSAEYGSEAANLLSRQADLGGIFNYENGFPVGQAWLNLIGGGFFVGRLDKHHKFTGSNISFVYPDYEAAYVGQFDDFVMQAARKSKVIGEKCSERGIKELKFAEPWGPELHYSPPTNETFTKGPRTSDPFEDITVELAQSKIPGSGQGVFALRDIKAGQFACPYSGLFYRNEEEKQVYNAMYLFNTSLSKDERRYAKKYTINTAHSSARIDIPKHLDQPDSWHPTLGPKVNTDFPRRHMNCQYGDFDHPVYGLIQGVHAIKDIPAGSELFTDYGYGAGAGFPHDFPWYHAAKKEYLKEMEILDKKAEEEEKKRLEEEGLKKKKKKSKKDKKPVPKVKK</sequence>
<reference evidence="3 4" key="1">
    <citation type="journal article" date="2018" name="Nat. Ecol. Evol.">
        <title>Genomic signatures of mitonuclear coevolution across populations of Tigriopus californicus.</title>
        <authorList>
            <person name="Barreto F.S."/>
            <person name="Watson E.T."/>
            <person name="Lima T.G."/>
            <person name="Willett C.S."/>
            <person name="Edmands S."/>
            <person name="Li W."/>
            <person name="Burton R.S."/>
        </authorList>
    </citation>
    <scope>NUCLEOTIDE SEQUENCE [LARGE SCALE GENOMIC DNA]</scope>
    <source>
        <strain evidence="3 4">San Diego</strain>
    </source>
</reference>
<protein>
    <recommendedName>
        <fullName evidence="2">SET domain-containing protein</fullName>
    </recommendedName>
</protein>
<feature type="compositionally biased region" description="Basic residues" evidence="1">
    <location>
        <begin position="821"/>
        <end position="839"/>
    </location>
</feature>
<name>A0A553P374_TIGCA</name>
<dbReference type="GO" id="GO:0008757">
    <property type="term" value="F:S-adenosylmethionine-dependent methyltransferase activity"/>
    <property type="evidence" value="ECO:0007669"/>
    <property type="project" value="UniProtKB-ARBA"/>
</dbReference>
<dbReference type="SUPFAM" id="SSF82185">
    <property type="entry name" value="Histone H3 K4-specific methyltransferase SET7/9 N-terminal domain"/>
    <property type="match status" value="1"/>
</dbReference>
<dbReference type="PANTHER" id="PTHR46820:SF1">
    <property type="entry name" value="HISTONE-LYSINE N-METHYLTRANSFERASE SETD7"/>
    <property type="match status" value="1"/>
</dbReference>
<evidence type="ECO:0000313" key="4">
    <source>
        <dbReference type="Proteomes" id="UP000318571"/>
    </source>
</evidence>
<dbReference type="GO" id="GO:0003682">
    <property type="term" value="F:chromatin binding"/>
    <property type="evidence" value="ECO:0007669"/>
    <property type="project" value="TreeGrafter"/>
</dbReference>
<dbReference type="SUPFAM" id="SSF82199">
    <property type="entry name" value="SET domain"/>
    <property type="match status" value="1"/>
</dbReference>
<dbReference type="Gene3D" id="2.20.110.10">
    <property type="entry name" value="Histone H3 K4-specific methyltransferase SET7/9 N-terminal domain"/>
    <property type="match status" value="1"/>
</dbReference>
<feature type="region of interest" description="Disordered" evidence="1">
    <location>
        <begin position="809"/>
        <end position="839"/>
    </location>
</feature>
<dbReference type="EMBL" id="VCGU01000008">
    <property type="protein sequence ID" value="TRY72129.1"/>
    <property type="molecule type" value="Genomic_DNA"/>
</dbReference>
<dbReference type="GO" id="GO:0070828">
    <property type="term" value="P:heterochromatin organization"/>
    <property type="evidence" value="ECO:0007669"/>
    <property type="project" value="TreeGrafter"/>
</dbReference>
<dbReference type="GO" id="GO:0008170">
    <property type="term" value="F:N-methyltransferase activity"/>
    <property type="evidence" value="ECO:0007669"/>
    <property type="project" value="UniProtKB-ARBA"/>
</dbReference>
<dbReference type="InterPro" id="IPR046341">
    <property type="entry name" value="SET_dom_sf"/>
</dbReference>
<dbReference type="AlphaFoldDB" id="A0A553P374"/>
<proteinExistence type="predicted"/>
<evidence type="ECO:0000256" key="1">
    <source>
        <dbReference type="SAM" id="MobiDB-lite"/>
    </source>
</evidence>
<organism evidence="3 4">
    <name type="scientific">Tigriopus californicus</name>
    <name type="common">Marine copepod</name>
    <dbReference type="NCBI Taxonomy" id="6832"/>
    <lineage>
        <taxon>Eukaryota</taxon>
        <taxon>Metazoa</taxon>
        <taxon>Ecdysozoa</taxon>
        <taxon>Arthropoda</taxon>
        <taxon>Crustacea</taxon>
        <taxon>Multicrustacea</taxon>
        <taxon>Hexanauplia</taxon>
        <taxon>Copepoda</taxon>
        <taxon>Harpacticoida</taxon>
        <taxon>Harpacticidae</taxon>
        <taxon>Tigriopus</taxon>
    </lineage>
</organism>
<dbReference type="PROSITE" id="PS50280">
    <property type="entry name" value="SET"/>
    <property type="match status" value="1"/>
</dbReference>
<dbReference type="GO" id="GO:0005694">
    <property type="term" value="C:chromosome"/>
    <property type="evidence" value="ECO:0007669"/>
    <property type="project" value="TreeGrafter"/>
</dbReference>
<dbReference type="PANTHER" id="PTHR46820">
    <property type="entry name" value="HISTONE-LYSINE N-METHYLTRANSFERASE SETD7"/>
    <property type="match status" value="1"/>
</dbReference>
<dbReference type="GO" id="GO:0005634">
    <property type="term" value="C:nucleus"/>
    <property type="evidence" value="ECO:0007669"/>
    <property type="project" value="TreeGrafter"/>
</dbReference>
<gene>
    <name evidence="3" type="ORF">TCAL_03414</name>
</gene>
<keyword evidence="4" id="KW-1185">Reference proteome</keyword>
<feature type="compositionally biased region" description="Basic and acidic residues" evidence="1">
    <location>
        <begin position="809"/>
        <end position="820"/>
    </location>
</feature>